<evidence type="ECO:0000256" key="2">
    <source>
        <dbReference type="ARBA" id="ARBA00022642"/>
    </source>
</evidence>
<dbReference type="CDD" id="cd06123">
    <property type="entry name" value="cupin_HAO"/>
    <property type="match status" value="1"/>
</dbReference>
<evidence type="ECO:0000313" key="8">
    <source>
        <dbReference type="EMBL" id="MBI2677856.1"/>
    </source>
</evidence>
<dbReference type="GO" id="GO:0043420">
    <property type="term" value="P:anthranilate metabolic process"/>
    <property type="evidence" value="ECO:0007669"/>
    <property type="project" value="UniProtKB-UniRule"/>
</dbReference>
<dbReference type="Proteomes" id="UP000779809">
    <property type="component" value="Unassembled WGS sequence"/>
</dbReference>
<dbReference type="PANTHER" id="PTHR15497:SF1">
    <property type="entry name" value="3-HYDROXYANTHRANILATE 3,4-DIOXYGENASE"/>
    <property type="match status" value="1"/>
</dbReference>
<evidence type="ECO:0000256" key="5">
    <source>
        <dbReference type="ARBA" id="ARBA00023002"/>
    </source>
</evidence>
<dbReference type="HAMAP" id="MF_00825">
    <property type="entry name" value="3_HAO"/>
    <property type="match status" value="1"/>
</dbReference>
<comment type="cofactor">
    <cofactor evidence="7">
        <name>Fe(2+)</name>
        <dbReference type="ChEBI" id="CHEBI:29033"/>
    </cofactor>
    <text evidence="7">Binds 2 Fe(2+) ions per subunit.</text>
</comment>
<feature type="binding site" evidence="7">
    <location>
        <position position="125"/>
    </location>
    <ligand>
        <name>Fe cation</name>
        <dbReference type="ChEBI" id="CHEBI:24875"/>
        <label>2</label>
    </ligand>
</feature>
<dbReference type="EMBL" id="JACPNR010000004">
    <property type="protein sequence ID" value="MBI2677856.1"/>
    <property type="molecule type" value="Genomic_DNA"/>
</dbReference>
<dbReference type="EC" id="1.13.11.6" evidence="7"/>
<evidence type="ECO:0000256" key="4">
    <source>
        <dbReference type="ARBA" id="ARBA00022964"/>
    </source>
</evidence>
<feature type="binding site" evidence="7">
    <location>
        <position position="110"/>
    </location>
    <ligand>
        <name>substrate</name>
    </ligand>
</feature>
<dbReference type="NCBIfam" id="TIGR03037">
    <property type="entry name" value="anthran_nbaC"/>
    <property type="match status" value="1"/>
</dbReference>
<dbReference type="GO" id="GO:0019805">
    <property type="term" value="P:quinolinate biosynthetic process"/>
    <property type="evidence" value="ECO:0007669"/>
    <property type="project" value="UniProtKB-UniRule"/>
</dbReference>
<dbReference type="NCBIfam" id="NF009763">
    <property type="entry name" value="PRK13264.1"/>
    <property type="match status" value="1"/>
</dbReference>
<feature type="binding site" evidence="7">
    <location>
        <position position="100"/>
    </location>
    <ligand>
        <name>substrate</name>
    </ligand>
</feature>
<keyword evidence="2 7" id="KW-0662">Pyridine nucleotide biosynthesis</keyword>
<feature type="binding site" evidence="7">
    <location>
        <position position="50"/>
    </location>
    <ligand>
        <name>Fe cation</name>
        <dbReference type="ChEBI" id="CHEBI:24875"/>
        <label>1</label>
        <note>catalytic</note>
    </ligand>
</feature>
<organism evidence="8 9">
    <name type="scientific">Candidatus Korobacter versatilis</name>
    <dbReference type="NCBI Taxonomy" id="658062"/>
    <lineage>
        <taxon>Bacteria</taxon>
        <taxon>Pseudomonadati</taxon>
        <taxon>Acidobacteriota</taxon>
        <taxon>Terriglobia</taxon>
        <taxon>Terriglobales</taxon>
        <taxon>Candidatus Korobacteraceae</taxon>
        <taxon>Candidatus Korobacter</taxon>
    </lineage>
</organism>
<feature type="binding site" evidence="7">
    <location>
        <position position="128"/>
    </location>
    <ligand>
        <name>Fe cation</name>
        <dbReference type="ChEBI" id="CHEBI:24875"/>
        <label>2</label>
    </ligand>
</feature>
<dbReference type="GO" id="GO:0006569">
    <property type="term" value="P:L-tryptophan catabolic process"/>
    <property type="evidence" value="ECO:0007669"/>
    <property type="project" value="UniProtKB-UniRule"/>
</dbReference>
<dbReference type="InterPro" id="IPR014710">
    <property type="entry name" value="RmlC-like_jellyroll"/>
</dbReference>
<gene>
    <name evidence="7" type="primary">nbaC</name>
    <name evidence="8" type="ORF">HYX28_03650</name>
</gene>
<dbReference type="Gene3D" id="2.60.120.10">
    <property type="entry name" value="Jelly Rolls"/>
    <property type="match status" value="1"/>
</dbReference>
<feature type="binding site" evidence="7">
    <location>
        <position position="96"/>
    </location>
    <ligand>
        <name>Fe cation</name>
        <dbReference type="ChEBI" id="CHEBI:24875"/>
        <label>1</label>
        <note>catalytic</note>
    </ligand>
</feature>
<dbReference type="GO" id="GO:0008198">
    <property type="term" value="F:ferrous iron binding"/>
    <property type="evidence" value="ECO:0007669"/>
    <property type="project" value="UniProtKB-UniRule"/>
</dbReference>
<proteinExistence type="inferred from homology"/>
<dbReference type="InterPro" id="IPR010329">
    <property type="entry name" value="3hydroanth_dOase"/>
</dbReference>
<keyword evidence="6 7" id="KW-0408">Iron</keyword>
<evidence type="ECO:0000256" key="6">
    <source>
        <dbReference type="ARBA" id="ARBA00023004"/>
    </source>
</evidence>
<evidence type="ECO:0000256" key="3">
    <source>
        <dbReference type="ARBA" id="ARBA00022723"/>
    </source>
</evidence>
<feature type="binding site" evidence="7">
    <location>
        <position position="162"/>
    </location>
    <ligand>
        <name>Fe cation</name>
        <dbReference type="ChEBI" id="CHEBI:24875"/>
        <label>2</label>
    </ligand>
</feature>
<accession>A0A932A701</accession>
<feature type="binding site" evidence="7">
    <location>
        <position position="56"/>
    </location>
    <ligand>
        <name>substrate</name>
    </ligand>
</feature>
<dbReference type="InterPro" id="IPR011051">
    <property type="entry name" value="RmlC_Cupin_sf"/>
</dbReference>
<keyword evidence="4 7" id="KW-0223">Dioxygenase</keyword>
<dbReference type="AlphaFoldDB" id="A0A932A701"/>
<comment type="pathway">
    <text evidence="7">Cofactor biosynthesis; NAD(+) biosynthesis; quinolinate from L-kynurenine: step 3/3.</text>
</comment>
<comment type="similarity">
    <text evidence="7">Belongs to the 3-HAO family.</text>
</comment>
<dbReference type="GO" id="GO:0019363">
    <property type="term" value="P:pyridine nucleotide biosynthetic process"/>
    <property type="evidence" value="ECO:0007669"/>
    <property type="project" value="UniProtKB-KW"/>
</dbReference>
<dbReference type="GO" id="GO:0000334">
    <property type="term" value="F:3-hydroxyanthranilate 3,4-dioxygenase activity"/>
    <property type="evidence" value="ECO:0007669"/>
    <property type="project" value="UniProtKB-UniRule"/>
</dbReference>
<keyword evidence="5 7" id="KW-0560">Oxidoreductase</keyword>
<dbReference type="SUPFAM" id="SSF51182">
    <property type="entry name" value="RmlC-like cupins"/>
    <property type="match status" value="1"/>
</dbReference>
<evidence type="ECO:0000256" key="1">
    <source>
        <dbReference type="ARBA" id="ARBA00002752"/>
    </source>
</evidence>
<sequence>MKTLKAFNFQKWIDENKDKLKPPVGNQQVWEDGEMMVTVVGGPNQRRDYHDDPTEEFFYQLKGDIVVRLMPKEGEPPVDVHIHEGDIFLLPAHMRHSPQRPANTIGVVIEVPRPEGTVDAFEWYCPKCHHLLYRAEKRIESLVKDLPPIFDKFFGDEKARTCKKCGAVHPPKGQ</sequence>
<keyword evidence="3 7" id="KW-0479">Metal-binding</keyword>
<dbReference type="Pfam" id="PF06052">
    <property type="entry name" value="3-HAO"/>
    <property type="match status" value="1"/>
</dbReference>
<feature type="binding site" evidence="7">
    <location>
        <position position="46"/>
    </location>
    <ligand>
        <name>O2</name>
        <dbReference type="ChEBI" id="CHEBI:15379"/>
    </ligand>
</feature>
<evidence type="ECO:0000313" key="9">
    <source>
        <dbReference type="Proteomes" id="UP000779809"/>
    </source>
</evidence>
<comment type="function">
    <text evidence="1 7">Catalyzes the oxidative ring opening of 3-hydroxyanthranilate to 2-amino-3-carboxymuconate semialdehyde, which spontaneously cyclizes to quinolinate.</text>
</comment>
<reference evidence="8" key="1">
    <citation type="submission" date="2020-07" db="EMBL/GenBank/DDBJ databases">
        <title>Huge and variable diversity of episymbiotic CPR bacteria and DPANN archaea in groundwater ecosystems.</title>
        <authorList>
            <person name="He C.Y."/>
            <person name="Keren R."/>
            <person name="Whittaker M."/>
            <person name="Farag I.F."/>
            <person name="Doudna J."/>
            <person name="Cate J.H.D."/>
            <person name="Banfield J.F."/>
        </authorList>
    </citation>
    <scope>NUCLEOTIDE SEQUENCE</scope>
    <source>
        <strain evidence="8">NC_groundwater_580_Pr5_B-0.1um_64_19</strain>
    </source>
</reference>
<name>A0A932A701_9BACT</name>
<feature type="binding site" evidence="7">
    <location>
        <position position="56"/>
    </location>
    <ligand>
        <name>Fe cation</name>
        <dbReference type="ChEBI" id="CHEBI:24875"/>
        <label>1</label>
        <note>catalytic</note>
    </ligand>
</feature>
<protein>
    <recommendedName>
        <fullName evidence="7">3-hydroxyanthranilate 3,4-dioxygenase</fullName>
        <ecNumber evidence="7">1.13.11.6</ecNumber>
    </recommendedName>
    <alternativeName>
        <fullName evidence="7">3-hydroxyanthranilate oxygenase</fullName>
        <shortName evidence="7">3-HAO</shortName>
    </alternativeName>
    <alternativeName>
        <fullName evidence="7">3-hydroxyanthranilic acid dioxygenase</fullName>
        <shortName evidence="7">HAD</shortName>
    </alternativeName>
</protein>
<dbReference type="PANTHER" id="PTHR15497">
    <property type="entry name" value="3-HYDROXYANTHRANILATE 3,4-DIOXYGENASE"/>
    <property type="match status" value="1"/>
</dbReference>
<comment type="catalytic activity">
    <reaction evidence="7">
        <text>3-hydroxyanthranilate + O2 = (2Z,4Z)-2-amino-3-carboxymuconate 6-semialdehyde</text>
        <dbReference type="Rhea" id="RHEA:17953"/>
        <dbReference type="ChEBI" id="CHEBI:15379"/>
        <dbReference type="ChEBI" id="CHEBI:36559"/>
        <dbReference type="ChEBI" id="CHEBI:77612"/>
        <dbReference type="EC" id="1.13.11.6"/>
    </reaction>
</comment>
<comment type="caution">
    <text evidence="8">The sequence shown here is derived from an EMBL/GenBank/DDBJ whole genome shotgun (WGS) entry which is preliminary data.</text>
</comment>
<evidence type="ECO:0000256" key="7">
    <source>
        <dbReference type="HAMAP-Rule" id="MF_00825"/>
    </source>
</evidence>
<feature type="binding site" evidence="7">
    <location>
        <position position="165"/>
    </location>
    <ligand>
        <name>Fe cation</name>
        <dbReference type="ChEBI" id="CHEBI:24875"/>
        <label>2</label>
    </ligand>
</feature>